<dbReference type="Proteomes" id="UP000036367">
    <property type="component" value="Unassembled WGS sequence"/>
</dbReference>
<gene>
    <name evidence="1" type="ORF">RISK_000681</name>
</gene>
<proteinExistence type="predicted"/>
<dbReference type="AlphaFoldDB" id="A0A0J1BMC6"/>
<dbReference type="EMBL" id="LECT01000006">
    <property type="protein sequence ID" value="KLU07603.1"/>
    <property type="molecule type" value="Genomic_DNA"/>
</dbReference>
<reference evidence="1" key="1">
    <citation type="submission" date="2015-05" db="EMBL/GenBank/DDBJ databases">
        <title>Permanent draft genome of Rhodopirellula islandicus K833.</title>
        <authorList>
            <person name="Kizina J."/>
            <person name="Richter M."/>
            <person name="Glockner F.O."/>
            <person name="Harder J."/>
        </authorList>
    </citation>
    <scope>NUCLEOTIDE SEQUENCE [LARGE SCALE GENOMIC DNA]</scope>
    <source>
        <strain evidence="1">K833</strain>
    </source>
</reference>
<name>A0A0J1BMC6_RHOIS</name>
<accession>A0A0J1BMC6</accession>
<evidence type="ECO:0000313" key="1">
    <source>
        <dbReference type="EMBL" id="KLU07603.1"/>
    </source>
</evidence>
<organism evidence="1 2">
    <name type="scientific">Rhodopirellula islandica</name>
    <dbReference type="NCBI Taxonomy" id="595434"/>
    <lineage>
        <taxon>Bacteria</taxon>
        <taxon>Pseudomonadati</taxon>
        <taxon>Planctomycetota</taxon>
        <taxon>Planctomycetia</taxon>
        <taxon>Pirellulales</taxon>
        <taxon>Pirellulaceae</taxon>
        <taxon>Rhodopirellula</taxon>
    </lineage>
</organism>
<protein>
    <submittedName>
        <fullName evidence="1">Uncharacterized protein</fullName>
    </submittedName>
</protein>
<keyword evidence="2" id="KW-1185">Reference proteome</keyword>
<dbReference type="STRING" id="595434.RISK_000681"/>
<sequence length="57" mass="6360">MPSPDPEHDTSKLNDLNLSIFELRPCSIRHVLELCFRLSAISERSVLQLTVSPGPSL</sequence>
<evidence type="ECO:0000313" key="2">
    <source>
        <dbReference type="Proteomes" id="UP000036367"/>
    </source>
</evidence>
<comment type="caution">
    <text evidence="1">The sequence shown here is derived from an EMBL/GenBank/DDBJ whole genome shotgun (WGS) entry which is preliminary data.</text>
</comment>